<dbReference type="InterPro" id="IPR050492">
    <property type="entry name" value="Bact_metal-bind_prot9"/>
</dbReference>
<feature type="compositionally biased region" description="Basic and acidic residues" evidence="6">
    <location>
        <begin position="135"/>
        <end position="217"/>
    </location>
</feature>
<accession>A0A562TIL4</accession>
<keyword evidence="9" id="KW-1185">Reference proteome</keyword>
<evidence type="ECO:0000313" key="9">
    <source>
        <dbReference type="Proteomes" id="UP000320593"/>
    </source>
</evidence>
<evidence type="ECO:0000256" key="7">
    <source>
        <dbReference type="SAM" id="SignalP"/>
    </source>
</evidence>
<proteinExistence type="inferred from homology"/>
<dbReference type="Pfam" id="PF01297">
    <property type="entry name" value="ZnuA"/>
    <property type="match status" value="1"/>
</dbReference>
<dbReference type="AlphaFoldDB" id="A0A562TIL4"/>
<organism evidence="8 9">
    <name type="scientific">Roseibium hamelinense</name>
    <dbReference type="NCBI Taxonomy" id="150831"/>
    <lineage>
        <taxon>Bacteria</taxon>
        <taxon>Pseudomonadati</taxon>
        <taxon>Pseudomonadota</taxon>
        <taxon>Alphaproteobacteria</taxon>
        <taxon>Hyphomicrobiales</taxon>
        <taxon>Stappiaceae</taxon>
        <taxon>Roseibium</taxon>
    </lineage>
</organism>
<evidence type="ECO:0000256" key="5">
    <source>
        <dbReference type="ARBA" id="ARBA00022906"/>
    </source>
</evidence>
<dbReference type="OrthoDB" id="7346865at2"/>
<dbReference type="EMBL" id="VLLF01000001">
    <property type="protein sequence ID" value="TWI93124.1"/>
    <property type="molecule type" value="Genomic_DNA"/>
</dbReference>
<sequence length="410" mass="44456">MPRHQTKHSSHSRALRSAFLAATILSASAAGSAAHEAPKVVTSIKPVHSLTASIMAGVADPVLLIDGAASPHGFSLKPSQAQDLQSADMVIWVGPNLAPSLEKPLGTLAENAKVITLSQTPGITQLPFREDANFEAHDHGDQDDHGHEEHAGHSHDDHAHGEEKHDDHGHEDHAGHSHDDHAHDEEKHDDHGHEDHAGHSHDEHAHGEDKHDDHGHAEATPAKADGHDHHDHSHHDHAFDPHIWLDPENARIMAREIAEHLGEIDPDHASVYADNLAKLETSLSDISAKVDAMVAPVRGQRYVVFHDAYRYFEERFDLPATGAINLSPEVAPGAERFGKIQAKIRDLDVRCVFAEPQFEPKLVEVAIEGSNAKQATLDPLGATLENGPDLYGELILGMAESFGTCLADPS</sequence>
<comment type="caution">
    <text evidence="8">The sequence shown here is derived from an EMBL/GenBank/DDBJ whole genome shotgun (WGS) entry which is preliminary data.</text>
</comment>
<keyword evidence="3" id="KW-0813">Transport</keyword>
<dbReference type="PANTHER" id="PTHR42953:SF3">
    <property type="entry name" value="HIGH-AFFINITY ZINC UPTAKE SYSTEM PROTEIN ZNUA"/>
    <property type="match status" value="1"/>
</dbReference>
<evidence type="ECO:0000256" key="3">
    <source>
        <dbReference type="ARBA" id="ARBA00022448"/>
    </source>
</evidence>
<dbReference type="SUPFAM" id="SSF53807">
    <property type="entry name" value="Helical backbone' metal receptor"/>
    <property type="match status" value="1"/>
</dbReference>
<dbReference type="GO" id="GO:0006829">
    <property type="term" value="P:zinc ion transport"/>
    <property type="evidence" value="ECO:0007669"/>
    <property type="project" value="UniProtKB-KW"/>
</dbReference>
<keyword evidence="4 7" id="KW-0732">Signal</keyword>
<dbReference type="Gene3D" id="3.40.50.1980">
    <property type="entry name" value="Nitrogenase molybdenum iron protein domain"/>
    <property type="match status" value="3"/>
</dbReference>
<evidence type="ECO:0000313" key="8">
    <source>
        <dbReference type="EMBL" id="TWI93124.1"/>
    </source>
</evidence>
<keyword evidence="5" id="KW-0406">Ion transport</keyword>
<keyword evidence="5" id="KW-0862">Zinc</keyword>
<protein>
    <recommendedName>
        <fullName evidence="2">High-affinity zinc uptake system protein ZnuA</fullName>
    </recommendedName>
</protein>
<keyword evidence="5" id="KW-0864">Zinc transport</keyword>
<evidence type="ECO:0000256" key="1">
    <source>
        <dbReference type="ARBA" id="ARBA00011028"/>
    </source>
</evidence>
<feature type="signal peptide" evidence="7">
    <location>
        <begin position="1"/>
        <end position="29"/>
    </location>
</feature>
<feature type="region of interest" description="Disordered" evidence="6">
    <location>
        <begin position="135"/>
        <end position="241"/>
    </location>
</feature>
<evidence type="ECO:0000256" key="6">
    <source>
        <dbReference type="SAM" id="MobiDB-lite"/>
    </source>
</evidence>
<dbReference type="PANTHER" id="PTHR42953">
    <property type="entry name" value="HIGH-AFFINITY ZINC UPTAKE SYSTEM PROTEIN ZNUA-RELATED"/>
    <property type="match status" value="1"/>
</dbReference>
<dbReference type="InterPro" id="IPR006127">
    <property type="entry name" value="ZnuA-like"/>
</dbReference>
<gene>
    <name evidence="8" type="ORF">JM93_00679</name>
</gene>
<dbReference type="Proteomes" id="UP000320593">
    <property type="component" value="Unassembled WGS sequence"/>
</dbReference>
<name>A0A562TIL4_9HYPH</name>
<reference evidence="8 9" key="1">
    <citation type="submission" date="2019-07" db="EMBL/GenBank/DDBJ databases">
        <title>Genomic Encyclopedia of Archaeal and Bacterial Type Strains, Phase II (KMG-II): from individual species to whole genera.</title>
        <authorList>
            <person name="Goeker M."/>
        </authorList>
    </citation>
    <scope>NUCLEOTIDE SEQUENCE [LARGE SCALE GENOMIC DNA]</scope>
    <source>
        <strain evidence="8 9">ATCC BAA-252</strain>
    </source>
</reference>
<comment type="similarity">
    <text evidence="1">Belongs to the bacterial solute-binding protein 9 family.</text>
</comment>
<evidence type="ECO:0000256" key="4">
    <source>
        <dbReference type="ARBA" id="ARBA00022729"/>
    </source>
</evidence>
<evidence type="ECO:0000256" key="2">
    <source>
        <dbReference type="ARBA" id="ARBA00015915"/>
    </source>
</evidence>
<feature type="chain" id="PRO_5021974781" description="High-affinity zinc uptake system protein ZnuA" evidence="7">
    <location>
        <begin position="30"/>
        <end position="410"/>
    </location>
</feature>
<dbReference type="GO" id="GO:0046872">
    <property type="term" value="F:metal ion binding"/>
    <property type="evidence" value="ECO:0007669"/>
    <property type="project" value="InterPro"/>
</dbReference>
<dbReference type="RefSeq" id="WP_145340622.1">
    <property type="nucleotide sequence ID" value="NZ_SMLY01000087.1"/>
</dbReference>
<feature type="compositionally biased region" description="Basic and acidic residues" evidence="6">
    <location>
        <begin position="224"/>
        <end position="241"/>
    </location>
</feature>